<evidence type="ECO:0000256" key="2">
    <source>
        <dbReference type="ARBA" id="ARBA00006574"/>
    </source>
</evidence>
<comment type="similarity">
    <text evidence="2">Belongs to the MLO family.</text>
</comment>
<evidence type="ECO:0000313" key="13">
    <source>
        <dbReference type="Proteomes" id="UP000282087"/>
    </source>
</evidence>
<evidence type="ECO:0000256" key="3">
    <source>
        <dbReference type="ARBA" id="ARBA00022692"/>
    </source>
</evidence>
<dbReference type="Proteomes" id="UP000282087">
    <property type="component" value="Unassembled WGS sequence"/>
</dbReference>
<gene>
    <name evidence="12" type="ORF">DD237_004900</name>
    <name evidence="11" type="ORF">DD238_005912</name>
</gene>
<dbReference type="InterPro" id="IPR002048">
    <property type="entry name" value="EF_hand_dom"/>
</dbReference>
<dbReference type="InterPro" id="IPR004326">
    <property type="entry name" value="Mlo"/>
</dbReference>
<feature type="transmembrane region" description="Helical" evidence="9">
    <location>
        <begin position="15"/>
        <end position="36"/>
    </location>
</feature>
<feature type="transmembrane region" description="Helical" evidence="9">
    <location>
        <begin position="895"/>
        <end position="914"/>
    </location>
</feature>
<feature type="transmembrane region" description="Helical" evidence="9">
    <location>
        <begin position="1064"/>
        <end position="1084"/>
    </location>
</feature>
<feature type="transmembrane region" description="Helical" evidence="9">
    <location>
        <begin position="774"/>
        <end position="794"/>
    </location>
</feature>
<feature type="transmembrane region" description="Helical" evidence="9">
    <location>
        <begin position="1099"/>
        <end position="1117"/>
    </location>
</feature>
<dbReference type="VEuPathDB" id="FungiDB:DD237_004900"/>
<evidence type="ECO:0000313" key="12">
    <source>
        <dbReference type="EMBL" id="RQM11242.1"/>
    </source>
</evidence>
<keyword evidence="8" id="KW-0175">Coiled coil</keyword>
<feature type="transmembrane region" description="Helical" evidence="9">
    <location>
        <begin position="241"/>
        <end position="263"/>
    </location>
</feature>
<name>A0A3M6VSH7_9STRA</name>
<dbReference type="STRING" id="542832.A0A3M6VSH7"/>
<evidence type="ECO:0000313" key="11">
    <source>
        <dbReference type="EMBL" id="RMX68971.1"/>
    </source>
</evidence>
<feature type="transmembrane region" description="Helical" evidence="9">
    <location>
        <begin position="380"/>
        <end position="400"/>
    </location>
</feature>
<keyword evidence="3 9" id="KW-0812">Transmembrane</keyword>
<dbReference type="InterPro" id="IPR011992">
    <property type="entry name" value="EF-hand-dom_pair"/>
</dbReference>
<dbReference type="EMBL" id="QLLG01000044">
    <property type="protein sequence ID" value="RMX68971.1"/>
    <property type="molecule type" value="Genomic_DNA"/>
</dbReference>
<keyword evidence="13" id="KW-1185">Reference proteome</keyword>
<evidence type="ECO:0000256" key="6">
    <source>
        <dbReference type="ARBA" id="ARBA00023136"/>
    </source>
</evidence>
<evidence type="ECO:0000313" key="14">
    <source>
        <dbReference type="Proteomes" id="UP000286097"/>
    </source>
</evidence>
<feature type="coiled-coil region" evidence="8">
    <location>
        <begin position="988"/>
        <end position="1015"/>
    </location>
</feature>
<evidence type="ECO:0000259" key="10">
    <source>
        <dbReference type="PROSITE" id="PS50222"/>
    </source>
</evidence>
<evidence type="ECO:0000256" key="1">
    <source>
        <dbReference type="ARBA" id="ARBA00004141"/>
    </source>
</evidence>
<dbReference type="PANTHER" id="PTHR31942:SF52">
    <property type="entry name" value="MLO-LIKE PROTEIN 1"/>
    <property type="match status" value="1"/>
</dbReference>
<keyword evidence="6 9" id="KW-0472">Membrane</keyword>
<feature type="transmembrane region" description="Helical" evidence="9">
    <location>
        <begin position="209"/>
        <end position="229"/>
    </location>
</feature>
<accession>A0A3M6VSH7</accession>
<feature type="transmembrane region" description="Helical" evidence="9">
    <location>
        <begin position="94"/>
        <end position="114"/>
    </location>
</feature>
<dbReference type="EMBL" id="QKXF01000454">
    <property type="protein sequence ID" value="RQM11242.1"/>
    <property type="molecule type" value="Genomic_DNA"/>
</dbReference>
<reference evidence="13 14" key="1">
    <citation type="submission" date="2018-06" db="EMBL/GenBank/DDBJ databases">
        <title>Comparative genomics of downy mildews reveals potential adaptations to biotrophy.</title>
        <authorList>
            <person name="Fletcher K."/>
            <person name="Klosterman S.J."/>
            <person name="Derevnina L."/>
            <person name="Martin F."/>
            <person name="Koike S."/>
            <person name="Reyes Chin-Wo S."/>
            <person name="Mou B."/>
            <person name="Michelmore R."/>
        </authorList>
    </citation>
    <scope>NUCLEOTIDE SEQUENCE [LARGE SCALE GENOMIC DNA]</scope>
    <source>
        <strain evidence="12 14">R13</strain>
        <strain evidence="11 13">R14</strain>
    </source>
</reference>
<dbReference type="Proteomes" id="UP000286097">
    <property type="component" value="Unassembled WGS sequence"/>
</dbReference>
<evidence type="ECO:0000256" key="7">
    <source>
        <dbReference type="ARBA" id="ARBA00023265"/>
    </source>
</evidence>
<sequence length="1378" mass="157016">MAGASLFQVGEDVEFWRVLEHLSILALSLVLVEKALHRMEHKVSRSDKYQHMLKKVYRELMVLGLISLGLKIFKETSHIDSSSKTILAFQVADLTVFFLALALILQTTAVFQLLRNQNRRAERAELLTTHDLIDMMEEVEGPSPSIIETLFSCGRAAKKNIYIKKLIELRLLRHLFLRRFGFPQLFPFSNFLSRAQANQICHMIEVNPLMWLVLLAVAWGICGLLNLFSMLDTNMPEREELVDAFMIVAWVLLLLHVMVFLYFRSCVDHLLRSAAFADDKMILMANLNAIAKDEAKAWLNEEADKALEIMSSIQEQHEEIELERVQRQRKLCKTKGRIGAFFSHLNGLISRGSKSKERESMNGVVPGSPTIDIQYFSYQAWHVSVILLLILNGFFITLFLQCAMHGLDEIYEDFGALPTALVPLPLVLNALYFQRHIFYDFVIVSSTLCIDSHTLSDVVENFSEVVRLRSEFATSLLHQMTQQELSISDLKEELQMHDPTASGFIDIDDLRSVLAKFGFRLTRFRFNSVVKLLFKLEGTAVTYGQVVRLVAMAENENENEIAILCEHPSHPLLRPSVMMCESAVQASALSQSDYSLYASVRSLQQSNMEVECNSVGDSFVLPLMSQQETINQNVGAQQPVMVRPSFSSHALHSMLVSREKRCNFSETVSRVTSSHFRKSKMAGGSLFQVGQAVEFWRVLIHLSILAFCLVFFEAALHHVEHKLSQYDKYQHMLRKVYRELMVLGLLCLGLKLISEVPNDYADSKTMLAFQVANLTIFILAIALILQAITVFSQLRKHNKQADRIELITAQDLVNAIRPPNGTRATAAQFQLNPTKWFCWPSKSVIGFGQDAVERRLLRHLFLRRFGLPQIFPFSKYLRRAQANQILHMIEIEPSMWILLLAVAWMLCGFLSALHKMNVDLPESHELVQVFVIFASGLVVLHVAVLLYFRSCVHQLLRAAGYSDDETTLVDNLQQIAQDEDDAWQSEAADSALSTMNRVQEELEEIEDSRNAARHVLLRKDIGLQLVATCCRNLNQIGHVKLRRLPSGVQPESPDIHIRFFSRKVWHVVVIFMLVLNGFFIALLVQCAVYDLNDIYEDFGLFHAIVVPLPLVLNTFVFQHRIFRYFVIICSILRVDANTLGEVVNHFSEIVELRSEFASSLLESLRDGDYTIMDLRQELDAYDPRQTGMIDVDYLRAILTTFGFKLTRFRFNTVAKMLFELNGTKVEYNQLLRLLVYGQKDAALESGPAFQKRQHLLLQRSRSTSGGERYSPRASRVASLTSRQVPLLSQPSYTTELKPDDFVNLSTPGLHPLIFIRPSELQTDPIPENSHVRAPMLDRSYTHQFAGSSSRALHDMYNICRESDSQMDVVADTETTVTL</sequence>
<feature type="domain" description="EF-hand" evidence="10">
    <location>
        <begin position="1169"/>
        <end position="1204"/>
    </location>
</feature>
<dbReference type="GO" id="GO:0016020">
    <property type="term" value="C:membrane"/>
    <property type="evidence" value="ECO:0007669"/>
    <property type="project" value="UniProtKB-SubCell"/>
</dbReference>
<evidence type="ECO:0000256" key="5">
    <source>
        <dbReference type="ARBA" id="ARBA00022989"/>
    </source>
</evidence>
<protein>
    <recommendedName>
        <fullName evidence="10">EF-hand domain-containing protein</fullName>
    </recommendedName>
</protein>
<organism evidence="11 13">
    <name type="scientific">Peronospora effusa</name>
    <dbReference type="NCBI Taxonomy" id="542832"/>
    <lineage>
        <taxon>Eukaryota</taxon>
        <taxon>Sar</taxon>
        <taxon>Stramenopiles</taxon>
        <taxon>Oomycota</taxon>
        <taxon>Peronosporomycetes</taxon>
        <taxon>Peronosporales</taxon>
        <taxon>Peronosporaceae</taxon>
        <taxon>Peronospora</taxon>
    </lineage>
</organism>
<keyword evidence="7" id="KW-0568">Pathogenesis-related protein</keyword>
<evidence type="ECO:0000256" key="9">
    <source>
        <dbReference type="SAM" id="Phobius"/>
    </source>
</evidence>
<feature type="transmembrane region" description="Helical" evidence="9">
    <location>
        <begin position="926"/>
        <end position="948"/>
    </location>
</feature>
<evidence type="ECO:0000256" key="4">
    <source>
        <dbReference type="ARBA" id="ARBA00022821"/>
    </source>
</evidence>
<dbReference type="Gene3D" id="1.10.238.10">
    <property type="entry name" value="EF-hand"/>
    <property type="match status" value="1"/>
</dbReference>
<dbReference type="GO" id="GO:0006952">
    <property type="term" value="P:defense response"/>
    <property type="evidence" value="ECO:0007669"/>
    <property type="project" value="UniProtKB-KW"/>
</dbReference>
<feature type="transmembrane region" description="Helical" evidence="9">
    <location>
        <begin position="695"/>
        <end position="716"/>
    </location>
</feature>
<feature type="transmembrane region" description="Helical" evidence="9">
    <location>
        <begin position="56"/>
        <end position="74"/>
    </location>
</feature>
<proteinExistence type="inferred from homology"/>
<comment type="caution">
    <text evidence="11">The sequence shown here is derived from an EMBL/GenBank/DDBJ whole genome shotgun (WGS) entry which is preliminary data.</text>
</comment>
<keyword evidence="5 9" id="KW-1133">Transmembrane helix</keyword>
<feature type="domain" description="EF-hand" evidence="10">
    <location>
        <begin position="485"/>
        <end position="520"/>
    </location>
</feature>
<keyword evidence="4" id="KW-0611">Plant defense</keyword>
<comment type="subcellular location">
    <subcellularLocation>
        <location evidence="1">Membrane</location>
        <topology evidence="1">Multi-pass membrane protein</topology>
    </subcellularLocation>
</comment>
<evidence type="ECO:0000256" key="8">
    <source>
        <dbReference type="SAM" id="Coils"/>
    </source>
</evidence>
<dbReference type="GO" id="GO:0005509">
    <property type="term" value="F:calcium ion binding"/>
    <property type="evidence" value="ECO:0007669"/>
    <property type="project" value="InterPro"/>
</dbReference>
<dbReference type="PANTHER" id="PTHR31942">
    <property type="entry name" value="MLO-LIKE PROTEIN 1"/>
    <property type="match status" value="1"/>
</dbReference>
<dbReference type="SUPFAM" id="SSF47473">
    <property type="entry name" value="EF-hand"/>
    <property type="match status" value="1"/>
</dbReference>
<dbReference type="PROSITE" id="PS50222">
    <property type="entry name" value="EF_HAND_2"/>
    <property type="match status" value="2"/>
</dbReference>